<dbReference type="EMBL" id="QGKV02002055">
    <property type="protein sequence ID" value="KAF3497139.1"/>
    <property type="molecule type" value="Genomic_DNA"/>
</dbReference>
<accession>A0ABQ7AHF6</accession>
<dbReference type="Proteomes" id="UP000266723">
    <property type="component" value="Unassembled WGS sequence"/>
</dbReference>
<protein>
    <submittedName>
        <fullName evidence="2">Uncharacterized protein</fullName>
    </submittedName>
</protein>
<comment type="caution">
    <text evidence="2">The sequence shown here is derived from an EMBL/GenBank/DDBJ whole genome shotgun (WGS) entry which is preliminary data.</text>
</comment>
<feature type="compositionally biased region" description="Basic and acidic residues" evidence="1">
    <location>
        <begin position="26"/>
        <end position="36"/>
    </location>
</feature>
<gene>
    <name evidence="2" type="ORF">DY000_02055242</name>
</gene>
<name>A0ABQ7AHF6_BRACR</name>
<reference evidence="2 3" key="1">
    <citation type="journal article" date="2020" name="BMC Genomics">
        <title>Intraspecific diversification of the crop wild relative Brassica cretica Lam. using demographic model selection.</title>
        <authorList>
            <person name="Kioukis A."/>
            <person name="Michalopoulou V.A."/>
            <person name="Briers L."/>
            <person name="Pirintsos S."/>
            <person name="Studholme D.J."/>
            <person name="Pavlidis P."/>
            <person name="Sarris P.F."/>
        </authorList>
    </citation>
    <scope>NUCLEOTIDE SEQUENCE [LARGE SCALE GENOMIC DNA]</scope>
    <source>
        <strain evidence="3">cv. PFS-1207/04</strain>
    </source>
</reference>
<evidence type="ECO:0000256" key="1">
    <source>
        <dbReference type="SAM" id="MobiDB-lite"/>
    </source>
</evidence>
<keyword evidence="3" id="KW-1185">Reference proteome</keyword>
<feature type="region of interest" description="Disordered" evidence="1">
    <location>
        <begin position="23"/>
        <end position="43"/>
    </location>
</feature>
<evidence type="ECO:0000313" key="2">
    <source>
        <dbReference type="EMBL" id="KAF3497139.1"/>
    </source>
</evidence>
<organism evidence="2 3">
    <name type="scientific">Brassica cretica</name>
    <name type="common">Mustard</name>
    <dbReference type="NCBI Taxonomy" id="69181"/>
    <lineage>
        <taxon>Eukaryota</taxon>
        <taxon>Viridiplantae</taxon>
        <taxon>Streptophyta</taxon>
        <taxon>Embryophyta</taxon>
        <taxon>Tracheophyta</taxon>
        <taxon>Spermatophyta</taxon>
        <taxon>Magnoliopsida</taxon>
        <taxon>eudicotyledons</taxon>
        <taxon>Gunneridae</taxon>
        <taxon>Pentapetalae</taxon>
        <taxon>rosids</taxon>
        <taxon>malvids</taxon>
        <taxon>Brassicales</taxon>
        <taxon>Brassicaceae</taxon>
        <taxon>Brassiceae</taxon>
        <taxon>Brassica</taxon>
    </lineage>
</organism>
<evidence type="ECO:0000313" key="3">
    <source>
        <dbReference type="Proteomes" id="UP000266723"/>
    </source>
</evidence>
<proteinExistence type="predicted"/>
<sequence>MNLSVTLCVDLLDDEEADEISLAGPDEIKTKDEEGSSKQMTNDRQIRGGIQDGCFKIMAHCKVWKSHRLVHCGRVTDLKNHRQVRLFLSLSLTKLSFLLPFSTIPPLLLCLSLGESASISSISCSLSAKSTESVVDDLSSTVSASIRVPIALPDDSVISPGDSSSKMISPRHNHSKMISPRLSLFSRTPR</sequence>